<evidence type="ECO:0000313" key="7">
    <source>
        <dbReference type="EMBL" id="WKW13072.1"/>
    </source>
</evidence>
<evidence type="ECO:0000256" key="4">
    <source>
        <dbReference type="ARBA" id="ARBA00022989"/>
    </source>
</evidence>
<feature type="transmembrane region" description="Helical" evidence="6">
    <location>
        <begin position="342"/>
        <end position="364"/>
    </location>
</feature>
<evidence type="ECO:0000256" key="3">
    <source>
        <dbReference type="ARBA" id="ARBA00022692"/>
    </source>
</evidence>
<keyword evidence="2" id="KW-1003">Cell membrane</keyword>
<sequence length="368" mass="40142">MSTGHTRRRHWLRPLDRYVLSEFWKVLFATALGFPLLVIIVDLSEKLDNYLAREISAGDIAFAYVLGIPETMFLVLPAAVLFATVFTVGGFTRHSEITAAKASGVSFHRFIAPIFGGAVVSTILGLGLAEVIPPFNARRLELLQEKSVRAANQRSNFAYAAEEARVYKIAYADVNSASMQGVEVERRGTGPDFPTVLIKAEAGTYREGEGWTLTNGYVHILPDSLSNLSIQFDSLRDRYFTERPQLLMANPKAPAEMGFRDLGKFIVAMERSGADVKKLRVERMLKIAIPVTCVIIMLIGAPLATSTQRGGTAYGVAISLATTVIFLVLLQLTQAIGAGGLVMPELAAWMPGALFTAIGTFLLVKVRT</sequence>
<evidence type="ECO:0000256" key="6">
    <source>
        <dbReference type="SAM" id="Phobius"/>
    </source>
</evidence>
<feature type="transmembrane region" description="Helical" evidence="6">
    <location>
        <begin position="110"/>
        <end position="129"/>
    </location>
</feature>
<feature type="transmembrane region" description="Helical" evidence="6">
    <location>
        <begin position="62"/>
        <end position="90"/>
    </location>
</feature>
<keyword evidence="4 6" id="KW-1133">Transmembrane helix</keyword>
<dbReference type="GO" id="GO:0015920">
    <property type="term" value="P:lipopolysaccharide transport"/>
    <property type="evidence" value="ECO:0007669"/>
    <property type="project" value="TreeGrafter"/>
</dbReference>
<feature type="transmembrane region" description="Helical" evidence="6">
    <location>
        <begin position="311"/>
        <end position="330"/>
    </location>
</feature>
<evidence type="ECO:0000256" key="5">
    <source>
        <dbReference type="ARBA" id="ARBA00023136"/>
    </source>
</evidence>
<feature type="transmembrane region" description="Helical" evidence="6">
    <location>
        <begin position="287"/>
        <end position="305"/>
    </location>
</feature>
<gene>
    <name evidence="7" type="ORF">Strain138_002386</name>
    <name evidence="8" type="ORF">Strain318_002385</name>
</gene>
<name>A0AA49JW04_9BACT</name>
<keyword evidence="3 6" id="KW-0812">Transmembrane</keyword>
<organism evidence="7">
    <name type="scientific">Pseudogemmatithrix spongiicola</name>
    <dbReference type="NCBI Taxonomy" id="3062599"/>
    <lineage>
        <taxon>Bacteria</taxon>
        <taxon>Pseudomonadati</taxon>
        <taxon>Gemmatimonadota</taxon>
        <taxon>Gemmatimonadia</taxon>
        <taxon>Gemmatimonadales</taxon>
        <taxon>Gemmatimonadaceae</taxon>
        <taxon>Pseudogemmatithrix</taxon>
    </lineage>
</organism>
<keyword evidence="9" id="KW-1185">Reference proteome</keyword>
<dbReference type="PANTHER" id="PTHR33529:SF6">
    <property type="entry name" value="YJGP_YJGQ FAMILY PERMEASE"/>
    <property type="match status" value="1"/>
</dbReference>
<dbReference type="RefSeq" id="WP_367885934.1">
    <property type="nucleotide sequence ID" value="NZ_CP130612.1"/>
</dbReference>
<feature type="transmembrane region" description="Helical" evidence="6">
    <location>
        <begin position="23"/>
        <end position="41"/>
    </location>
</feature>
<dbReference type="GO" id="GO:0043190">
    <property type="term" value="C:ATP-binding cassette (ABC) transporter complex"/>
    <property type="evidence" value="ECO:0007669"/>
    <property type="project" value="TreeGrafter"/>
</dbReference>
<proteinExistence type="predicted"/>
<protein>
    <submittedName>
        <fullName evidence="7">LptF/LptG family permease</fullName>
    </submittedName>
</protein>
<evidence type="ECO:0000313" key="9">
    <source>
        <dbReference type="Proteomes" id="UP001229955"/>
    </source>
</evidence>
<comment type="subcellular location">
    <subcellularLocation>
        <location evidence="1">Cell membrane</location>
        <topology evidence="1">Multi-pass membrane protein</topology>
    </subcellularLocation>
</comment>
<accession>A0AA49K2G6</accession>
<evidence type="ECO:0000256" key="1">
    <source>
        <dbReference type="ARBA" id="ARBA00004651"/>
    </source>
</evidence>
<keyword evidence="5 6" id="KW-0472">Membrane</keyword>
<dbReference type="EMBL" id="CP130613">
    <property type="protein sequence ID" value="WKW15978.1"/>
    <property type="molecule type" value="Genomic_DNA"/>
</dbReference>
<reference evidence="7" key="1">
    <citation type="submission" date="2023-07" db="EMBL/GenBank/DDBJ databases">
        <authorList>
            <person name="Haufschild T."/>
            <person name="Kallscheuer N."/>
            <person name="Hammer J."/>
            <person name="Kohn T."/>
            <person name="Kabuu M."/>
            <person name="Jogler M."/>
            <person name="Wohfarth N."/>
            <person name="Heuer A."/>
            <person name="Rohde M."/>
            <person name="van Teeseling M.C.F."/>
            <person name="Jogler C."/>
        </authorList>
    </citation>
    <scope>NUCLEOTIDE SEQUENCE</scope>
    <source>
        <strain evidence="7">Strain 138</strain>
        <strain evidence="8">Strain 318</strain>
    </source>
</reference>
<accession>A0AA49JW04</accession>
<evidence type="ECO:0000313" key="8">
    <source>
        <dbReference type="EMBL" id="WKW15978.1"/>
    </source>
</evidence>
<dbReference type="Proteomes" id="UP001229955">
    <property type="component" value="Chromosome"/>
</dbReference>
<evidence type="ECO:0000256" key="2">
    <source>
        <dbReference type="ARBA" id="ARBA00022475"/>
    </source>
</evidence>
<dbReference type="AlphaFoldDB" id="A0AA49JW04"/>
<dbReference type="PANTHER" id="PTHR33529">
    <property type="entry name" value="SLR0882 PROTEIN-RELATED"/>
    <property type="match status" value="1"/>
</dbReference>
<dbReference type="KEGG" id="pspc:Strain318_002385"/>
<dbReference type="EMBL" id="CP130612">
    <property type="protein sequence ID" value="WKW13072.1"/>
    <property type="molecule type" value="Genomic_DNA"/>
</dbReference>
<dbReference type="InterPro" id="IPR005495">
    <property type="entry name" value="LptG/LptF_permease"/>
</dbReference>
<dbReference type="Pfam" id="PF03739">
    <property type="entry name" value="LptF_LptG"/>
    <property type="match status" value="1"/>
</dbReference>